<evidence type="ECO:0000313" key="4">
    <source>
        <dbReference type="Proteomes" id="UP000054047"/>
    </source>
</evidence>
<dbReference type="AlphaFoldDB" id="A0A0C2FGK6"/>
<sequence>MLTEHLQKFASLKGYADKMKITRNDERQGLIRAKTLASRLATGEVIVFMDSHCEVTERWLEPLLAPIKENPKR</sequence>
<dbReference type="GO" id="GO:0006493">
    <property type="term" value="P:protein O-linked glycosylation"/>
    <property type="evidence" value="ECO:0007669"/>
    <property type="project" value="TreeGrafter"/>
</dbReference>
<protein>
    <recommendedName>
        <fullName evidence="2">Glycosyltransferase 2-like domain-containing protein</fullName>
    </recommendedName>
</protein>
<gene>
    <name evidence="3" type="ORF">ANCDUO_22205</name>
</gene>
<dbReference type="Gene3D" id="3.90.550.10">
    <property type="entry name" value="Spore Coat Polysaccharide Biosynthesis Protein SpsA, Chain A"/>
    <property type="match status" value="1"/>
</dbReference>
<dbReference type="GO" id="GO:0008593">
    <property type="term" value="P:regulation of Notch signaling pathway"/>
    <property type="evidence" value="ECO:0007669"/>
    <property type="project" value="TreeGrafter"/>
</dbReference>
<keyword evidence="1" id="KW-1015">Disulfide bond</keyword>
<dbReference type="SUPFAM" id="SSF53448">
    <property type="entry name" value="Nucleotide-diphospho-sugar transferases"/>
    <property type="match status" value="1"/>
</dbReference>
<feature type="domain" description="Glycosyltransferase 2-like" evidence="2">
    <location>
        <begin position="9"/>
        <end position="72"/>
    </location>
</feature>
<dbReference type="Proteomes" id="UP000054047">
    <property type="component" value="Unassembled WGS sequence"/>
</dbReference>
<dbReference type="GO" id="GO:0005112">
    <property type="term" value="F:Notch binding"/>
    <property type="evidence" value="ECO:0007669"/>
    <property type="project" value="TreeGrafter"/>
</dbReference>
<dbReference type="Pfam" id="PF00535">
    <property type="entry name" value="Glycos_transf_2"/>
    <property type="match status" value="1"/>
</dbReference>
<dbReference type="OrthoDB" id="5863844at2759"/>
<dbReference type="PANTHER" id="PTHR11675:SF116">
    <property type="entry name" value="N-ACETYLGALACTOSAMINYLTRANSFERASE 8-RELATED"/>
    <property type="match status" value="1"/>
</dbReference>
<organism evidence="3 4">
    <name type="scientific">Ancylostoma duodenale</name>
    <dbReference type="NCBI Taxonomy" id="51022"/>
    <lineage>
        <taxon>Eukaryota</taxon>
        <taxon>Metazoa</taxon>
        <taxon>Ecdysozoa</taxon>
        <taxon>Nematoda</taxon>
        <taxon>Chromadorea</taxon>
        <taxon>Rhabditida</taxon>
        <taxon>Rhabditina</taxon>
        <taxon>Rhabditomorpha</taxon>
        <taxon>Strongyloidea</taxon>
        <taxon>Ancylostomatidae</taxon>
        <taxon>Ancylostomatinae</taxon>
        <taxon>Ancylostoma</taxon>
    </lineage>
</organism>
<evidence type="ECO:0000313" key="3">
    <source>
        <dbReference type="EMBL" id="KIH47730.1"/>
    </source>
</evidence>
<reference evidence="3 4" key="1">
    <citation type="submission" date="2013-12" db="EMBL/GenBank/DDBJ databases">
        <title>Draft genome of the parsitic nematode Ancylostoma duodenale.</title>
        <authorList>
            <person name="Mitreva M."/>
        </authorList>
    </citation>
    <scope>NUCLEOTIDE SEQUENCE [LARGE SCALE GENOMIC DNA]</scope>
    <source>
        <strain evidence="3 4">Zhejiang</strain>
    </source>
</reference>
<dbReference type="EMBL" id="KN766585">
    <property type="protein sequence ID" value="KIH47730.1"/>
    <property type="molecule type" value="Genomic_DNA"/>
</dbReference>
<evidence type="ECO:0000259" key="2">
    <source>
        <dbReference type="Pfam" id="PF00535"/>
    </source>
</evidence>
<dbReference type="PANTHER" id="PTHR11675">
    <property type="entry name" value="N-ACETYLGALACTOSAMINYLTRANSFERASE"/>
    <property type="match status" value="1"/>
</dbReference>
<accession>A0A0C2FGK6</accession>
<dbReference type="GO" id="GO:0004653">
    <property type="term" value="F:polypeptide N-acetylgalactosaminyltransferase activity"/>
    <property type="evidence" value="ECO:0007669"/>
    <property type="project" value="TreeGrafter"/>
</dbReference>
<keyword evidence="4" id="KW-1185">Reference proteome</keyword>
<name>A0A0C2FGK6_9BILA</name>
<proteinExistence type="predicted"/>
<dbReference type="GO" id="GO:0005794">
    <property type="term" value="C:Golgi apparatus"/>
    <property type="evidence" value="ECO:0007669"/>
    <property type="project" value="TreeGrafter"/>
</dbReference>
<evidence type="ECO:0000256" key="1">
    <source>
        <dbReference type="ARBA" id="ARBA00023157"/>
    </source>
</evidence>
<dbReference type="InterPro" id="IPR029044">
    <property type="entry name" value="Nucleotide-diphossugar_trans"/>
</dbReference>
<dbReference type="InterPro" id="IPR001173">
    <property type="entry name" value="Glyco_trans_2-like"/>
</dbReference>